<dbReference type="GO" id="GO:0016874">
    <property type="term" value="F:ligase activity"/>
    <property type="evidence" value="ECO:0007669"/>
    <property type="project" value="UniProtKB-KW"/>
</dbReference>
<keyword evidence="2" id="KW-0436">Ligase</keyword>
<sequence length="211" mass="24552">MMRVKYPRTPHLPWSSGVTRDDVRQGELSHFIGKQVIVTEKMDGENTTLYTDYMHARSIDGRFHPSRAWVKALQAQIGYQIPLGWRICGENLYAKHSIAYHALPSYFLAFSVWNDKNKCLSWQHSIRIFEQLGLCTPKALYNGIWCEHTIKNIAVDTRIQEGYVVRLADEFHYDEFAYAVAKWVRPNHVMTDTHWMHGEVIPNGLMEKQNG</sequence>
<dbReference type="PANTHER" id="PTHR43883">
    <property type="entry name" value="SLR0207 PROTEIN"/>
    <property type="match status" value="1"/>
</dbReference>
<evidence type="ECO:0000259" key="1">
    <source>
        <dbReference type="Pfam" id="PF09414"/>
    </source>
</evidence>
<dbReference type="RefSeq" id="WP_039612028.1">
    <property type="nucleotide sequence ID" value="NZ_JWIC01000010.1"/>
</dbReference>
<dbReference type="Gene3D" id="3.30.470.30">
    <property type="entry name" value="DNA ligase/mRNA capping enzyme"/>
    <property type="match status" value="1"/>
</dbReference>
<dbReference type="InterPro" id="IPR021122">
    <property type="entry name" value="RNA_ligase_dom_REL/Rnl2"/>
</dbReference>
<dbReference type="InterPro" id="IPR052732">
    <property type="entry name" value="Cell-binding_unc_protein"/>
</dbReference>
<feature type="domain" description="RNA ligase" evidence="1">
    <location>
        <begin position="35"/>
        <end position="184"/>
    </location>
</feature>
<accession>A0A0C1ML31</accession>
<dbReference type="EMBL" id="JWIC01000010">
    <property type="protein sequence ID" value="KID55138.1"/>
    <property type="molecule type" value="Genomic_DNA"/>
</dbReference>
<organism evidence="2 3">
    <name type="scientific">Pseudoalteromonas luteoviolacea</name>
    <dbReference type="NCBI Taxonomy" id="43657"/>
    <lineage>
        <taxon>Bacteria</taxon>
        <taxon>Pseudomonadati</taxon>
        <taxon>Pseudomonadota</taxon>
        <taxon>Gammaproteobacteria</taxon>
        <taxon>Alteromonadales</taxon>
        <taxon>Pseudoalteromonadaceae</taxon>
        <taxon>Pseudoalteromonas</taxon>
    </lineage>
</organism>
<protein>
    <submittedName>
        <fullName evidence="2">2'-5' RNA ligase</fullName>
    </submittedName>
</protein>
<reference evidence="2 3" key="1">
    <citation type="submission" date="2014-12" db="EMBL/GenBank/DDBJ databases">
        <title>Draft Genome Sequence of Pseudoalteromonas luteoviolacea HI1.</title>
        <authorList>
            <person name="Asahina A.Y."/>
            <person name="Hadfield M.G."/>
        </authorList>
    </citation>
    <scope>NUCLEOTIDE SEQUENCE [LARGE SCALE GENOMIC DNA]</scope>
    <source>
        <strain evidence="2 3">HI1</strain>
    </source>
</reference>
<dbReference type="Pfam" id="PF09414">
    <property type="entry name" value="RNA_ligase"/>
    <property type="match status" value="1"/>
</dbReference>
<dbReference type="AlphaFoldDB" id="A0A0C1ML31"/>
<evidence type="ECO:0000313" key="3">
    <source>
        <dbReference type="Proteomes" id="UP000031327"/>
    </source>
</evidence>
<dbReference type="PANTHER" id="PTHR43883:SF1">
    <property type="entry name" value="GLUCONOKINASE"/>
    <property type="match status" value="1"/>
</dbReference>
<evidence type="ECO:0000313" key="2">
    <source>
        <dbReference type="EMBL" id="KID55138.1"/>
    </source>
</evidence>
<comment type="caution">
    <text evidence="2">The sequence shown here is derived from an EMBL/GenBank/DDBJ whole genome shotgun (WGS) entry which is preliminary data.</text>
</comment>
<proteinExistence type="predicted"/>
<dbReference type="SUPFAM" id="SSF56091">
    <property type="entry name" value="DNA ligase/mRNA capping enzyme, catalytic domain"/>
    <property type="match status" value="1"/>
</dbReference>
<gene>
    <name evidence="2" type="ORF">JF50_25385</name>
</gene>
<name>A0A0C1ML31_9GAMM</name>
<dbReference type="Proteomes" id="UP000031327">
    <property type="component" value="Unassembled WGS sequence"/>
</dbReference>